<evidence type="ECO:0000313" key="3">
    <source>
        <dbReference type="Proteomes" id="UP000298277"/>
    </source>
</evidence>
<dbReference type="AlphaFoldDB" id="A0A5F1YGV3"/>
<dbReference type="InterPro" id="IPR018247">
    <property type="entry name" value="EF_Hand_1_Ca_BS"/>
</dbReference>
<feature type="compositionally biased region" description="Low complexity" evidence="1">
    <location>
        <begin position="402"/>
        <end position="411"/>
    </location>
</feature>
<evidence type="ECO:0000256" key="1">
    <source>
        <dbReference type="SAM" id="MobiDB-lite"/>
    </source>
</evidence>
<evidence type="ECO:0000313" key="2">
    <source>
        <dbReference type="EMBL" id="TGK36177.1"/>
    </source>
</evidence>
<comment type="caution">
    <text evidence="2">The sequence shown here is derived from an EMBL/GenBank/DDBJ whole genome shotgun (WGS) entry which is preliminary data.</text>
</comment>
<sequence>MPQLKLQSFSLPDNFIKDHLSVSEFEKLKTKFKTPFLKAWIAIQEGLSKPFSVTEGRAIDINWKKEAVQSAPLKPGIPFFEGHGKDNSKDGRIEHGEIVKIIDLEMDGKMTKAIIGAFPESKKALVQKKDIVSMEFDADVDEDESASPVAEFIGKTIEAISAIALGESSKDSPGFPGVRALSELQAFTPNTTTENPKGKSNMPTIEEILAALNTDIVRSWITKNKDVHVGMVFPEDRYMPDFIEDENAKGTGKGHYKNGEKSIRKLLNDHQEKVNKAMTDIEAERKEITLRTERANATSSVLESVKGKKLPEAVRKELESRIQELDMETYKTDKTKAISTFVDKVVESELKVIARHQGEAQAKKLREDWFKDSKGKETPQKESTETKDYLEEEDEDEEESENSLSLPKDED</sequence>
<feature type="compositionally biased region" description="Acidic residues" evidence="1">
    <location>
        <begin position="390"/>
        <end position="401"/>
    </location>
</feature>
<dbReference type="Proteomes" id="UP000298277">
    <property type="component" value="Unassembled WGS sequence"/>
</dbReference>
<protein>
    <submittedName>
        <fullName evidence="2">Uncharacterized protein</fullName>
    </submittedName>
</protein>
<dbReference type="PROSITE" id="PS00018">
    <property type="entry name" value="EF_HAND_1"/>
    <property type="match status" value="1"/>
</dbReference>
<gene>
    <name evidence="2" type="ORF">EHQ17_04480</name>
</gene>
<reference evidence="2" key="1">
    <citation type="journal article" date="2019" name="PLoS Negl. Trop. Dis.">
        <title>Revisiting the worldwide diversity of Leptospira species in the environment.</title>
        <authorList>
            <person name="Vincent A.T."/>
            <person name="Schiettekatte O."/>
            <person name="Bourhy P."/>
            <person name="Veyrier F.J."/>
            <person name="Picardeau M."/>
        </authorList>
    </citation>
    <scope>NUCLEOTIDE SEQUENCE [LARGE SCALE GENOMIC DNA]</scope>
    <source>
        <strain evidence="2">201800299</strain>
    </source>
</reference>
<organism evidence="2 3">
    <name type="scientific">Leptospira gomenensis</name>
    <dbReference type="NCBI Taxonomy" id="2484974"/>
    <lineage>
        <taxon>Bacteria</taxon>
        <taxon>Pseudomonadati</taxon>
        <taxon>Spirochaetota</taxon>
        <taxon>Spirochaetia</taxon>
        <taxon>Leptospirales</taxon>
        <taxon>Leptospiraceae</taxon>
        <taxon>Leptospira</taxon>
    </lineage>
</organism>
<dbReference type="OrthoDB" id="316627at2"/>
<proteinExistence type="predicted"/>
<feature type="compositionally biased region" description="Basic and acidic residues" evidence="1">
    <location>
        <begin position="358"/>
        <end position="389"/>
    </location>
</feature>
<accession>A0A5F1YGV3</accession>
<name>A0A5F1YGV3_9LEPT</name>
<feature type="region of interest" description="Disordered" evidence="1">
    <location>
        <begin position="358"/>
        <end position="411"/>
    </location>
</feature>
<keyword evidence="3" id="KW-1185">Reference proteome</keyword>
<dbReference type="EMBL" id="RQFA01000024">
    <property type="protein sequence ID" value="TGK36177.1"/>
    <property type="molecule type" value="Genomic_DNA"/>
</dbReference>